<evidence type="ECO:0000313" key="4">
    <source>
        <dbReference type="Proteomes" id="UP000007431"/>
    </source>
</evidence>
<feature type="region of interest" description="Disordered" evidence="1">
    <location>
        <begin position="29"/>
        <end position="48"/>
    </location>
</feature>
<keyword evidence="2" id="KW-1133">Transmembrane helix</keyword>
<organism evidence="4">
    <name type="scientific">Schizophyllum commune (strain H4-8 / FGSC 9210)</name>
    <name type="common">Split gill fungus</name>
    <dbReference type="NCBI Taxonomy" id="578458"/>
    <lineage>
        <taxon>Eukaryota</taxon>
        <taxon>Fungi</taxon>
        <taxon>Dikarya</taxon>
        <taxon>Basidiomycota</taxon>
        <taxon>Agaricomycotina</taxon>
        <taxon>Agaricomycetes</taxon>
        <taxon>Agaricomycetidae</taxon>
        <taxon>Agaricales</taxon>
        <taxon>Schizophyllaceae</taxon>
        <taxon>Schizophyllum</taxon>
    </lineage>
</organism>
<dbReference type="RefSeq" id="XP_003029059.1">
    <property type="nucleotide sequence ID" value="XM_003029013.1"/>
</dbReference>
<feature type="transmembrane region" description="Helical" evidence="2">
    <location>
        <begin position="393"/>
        <end position="413"/>
    </location>
</feature>
<keyword evidence="2" id="KW-0812">Transmembrane</keyword>
<name>D8QEF3_SCHCM</name>
<dbReference type="GeneID" id="9590621"/>
<dbReference type="OrthoDB" id="2923771at2759"/>
<dbReference type="InterPro" id="IPR027948">
    <property type="entry name" value="DUF4436"/>
</dbReference>
<feature type="transmembrane region" description="Helical" evidence="2">
    <location>
        <begin position="326"/>
        <end position="351"/>
    </location>
</feature>
<dbReference type="HOGENOM" id="CLU_326819_0_0_1"/>
<feature type="transmembrane region" description="Helical" evidence="2">
    <location>
        <begin position="805"/>
        <end position="823"/>
    </location>
</feature>
<keyword evidence="4" id="KW-1185">Reference proteome</keyword>
<evidence type="ECO:0000256" key="1">
    <source>
        <dbReference type="SAM" id="MobiDB-lite"/>
    </source>
</evidence>
<feature type="transmembrane region" description="Helical" evidence="2">
    <location>
        <begin position="768"/>
        <end position="793"/>
    </location>
</feature>
<feature type="transmembrane region" description="Helical" evidence="2">
    <location>
        <begin position="69"/>
        <end position="90"/>
    </location>
</feature>
<feature type="compositionally biased region" description="Basic and acidic residues" evidence="1">
    <location>
        <begin position="1"/>
        <end position="10"/>
    </location>
</feature>
<protein>
    <submittedName>
        <fullName evidence="3">Uncharacterized protein</fullName>
    </submittedName>
</protein>
<accession>D8QEF3</accession>
<gene>
    <name evidence="3" type="ORF">SCHCODRAFT_237144</name>
</gene>
<dbReference type="VEuPathDB" id="FungiDB:SCHCODRAFT_02601887"/>
<dbReference type="Pfam" id="PF14494">
    <property type="entry name" value="DUF4436"/>
    <property type="match status" value="2"/>
</dbReference>
<evidence type="ECO:0000256" key="2">
    <source>
        <dbReference type="SAM" id="Phobius"/>
    </source>
</evidence>
<dbReference type="KEGG" id="scm:SCHCO_02601887"/>
<feature type="compositionally biased region" description="Polar residues" evidence="1">
    <location>
        <begin position="33"/>
        <end position="48"/>
    </location>
</feature>
<dbReference type="Proteomes" id="UP000007431">
    <property type="component" value="Unassembled WGS sequence"/>
</dbReference>
<feature type="transmembrane region" description="Helical" evidence="2">
    <location>
        <begin position="835"/>
        <end position="855"/>
    </location>
</feature>
<feature type="region of interest" description="Disordered" evidence="1">
    <location>
        <begin position="1"/>
        <end position="21"/>
    </location>
</feature>
<sequence>MSYPHDEYPVELRPLPDQQPSAATVPLMKDMAESSTSPRRLSNQPGPLSNQYTSRLVKYVPESRRARRLVYILLGIAVILFWIGMILAFARFESKSERTNLEGDAQKYRGRGNSSEDEIWLLQGALRKLNSEDRTLTVQWSAAQYFANNNSQIPLILSQDDYPAGVNMYRDIQAVIDETLTNDSVYNPNGYIFYQLDNATAYPIGNVGLREWDSFDTDIDLTDVEGASVWRQPMRGYPFDQWTGSIVIASCSLLKYLYQNNVWYSIAEFNDTQHYALSFDGISLDDSLLNWRIHATSDCTCRNDDNYEHCDLHIDFSVRRPTIVKFTVIAVVIVNWLSTLVIFFLTGETLLLRRMRIVNSTDILSVLFAALFALPGVRSLLPDAPPFGCTIDLVGILPNVIIISLCTFCWACMKMNGQFNGENDTKVQETPSERDAVLKLSEAPSAHAPWALSSLTTATMGPAYSDPFDIELKGRYDDTKSVAEVPLMGESKQSPRPTRPPITVVPRRMSRDWFSYMYRRRRLWPRILYVFIGVSIMLMWIGLILGFAHSQLKAEEKNSKGDSKKYEGKVAKGDEVWFLQGALRALDTDKRTLTVQWSGFVYNDTTDSMDPLLVSPDDYPAGLNMYRDIQAYVDSDLTNDTGYYYFMLDNATANPIGNIGWRESDSFDTDIDLVASAQSVWTQPMRGYPYDQWTGSLILASNNIGSSMEDNRTDAYAFSFDGVYLVDSLLTSNWKITAASHTTCRDLDSAYCELHVDFRVRRPGLVKFTVIAVLVVNWLSTIVIFLLTGEALLLRRLHIVEGTDMLGVLFAALFALPGVRSLLPGAPPFGSTIDLVGILPNVIIISLCTSCWAVAKLSWKIYDLYDEHVRRKERELSMSDA</sequence>
<reference evidence="3 4" key="1">
    <citation type="journal article" date="2010" name="Nat. Biotechnol.">
        <title>Genome sequence of the model mushroom Schizophyllum commune.</title>
        <authorList>
            <person name="Ohm R.A."/>
            <person name="de Jong J.F."/>
            <person name="Lugones L.G."/>
            <person name="Aerts A."/>
            <person name="Kothe E."/>
            <person name="Stajich J.E."/>
            <person name="de Vries R.P."/>
            <person name="Record E."/>
            <person name="Levasseur A."/>
            <person name="Baker S.E."/>
            <person name="Bartholomew K.A."/>
            <person name="Coutinho P.M."/>
            <person name="Erdmann S."/>
            <person name="Fowler T.J."/>
            <person name="Gathman A.C."/>
            <person name="Lombard V."/>
            <person name="Henrissat B."/>
            <person name="Knabe N."/>
            <person name="Kuees U."/>
            <person name="Lilly W.W."/>
            <person name="Lindquist E."/>
            <person name="Lucas S."/>
            <person name="Magnuson J.K."/>
            <person name="Piumi F."/>
            <person name="Raudaskoski M."/>
            <person name="Salamov A."/>
            <person name="Schmutz J."/>
            <person name="Schwarze F.W.M.R."/>
            <person name="vanKuyk P.A."/>
            <person name="Horton J.S."/>
            <person name="Grigoriev I.V."/>
            <person name="Woesten H.A.B."/>
        </authorList>
    </citation>
    <scope>NUCLEOTIDE SEQUENCE [LARGE SCALE GENOMIC DNA]</scope>
    <source>
        <strain evidence="4">H4-8 / FGSC 9210</strain>
    </source>
</reference>
<feature type="transmembrane region" description="Helical" evidence="2">
    <location>
        <begin position="363"/>
        <end position="381"/>
    </location>
</feature>
<dbReference type="eggNOG" id="ENOG502RCU6">
    <property type="taxonomic scope" value="Eukaryota"/>
</dbReference>
<dbReference type="InParanoid" id="D8QEF3"/>
<dbReference type="AlphaFoldDB" id="D8QEF3"/>
<evidence type="ECO:0000313" key="3">
    <source>
        <dbReference type="EMBL" id="EFI94156.1"/>
    </source>
</evidence>
<dbReference type="EMBL" id="GL377310">
    <property type="protein sequence ID" value="EFI94156.1"/>
    <property type="molecule type" value="Genomic_DNA"/>
</dbReference>
<proteinExistence type="predicted"/>
<keyword evidence="2" id="KW-0472">Membrane</keyword>
<feature type="transmembrane region" description="Helical" evidence="2">
    <location>
        <begin position="527"/>
        <end position="548"/>
    </location>
</feature>